<sequence length="778" mass="84945">MFAIGGLCLLLWLAVVNASNSSEVQVGSGNYTLKDKNVTLIDEFKIYGLDGIVPEHLYPGCSIQINNDTIILKYNETSKEVCTVALLTKRDDIEFTTSLELCNDKNEKEDLKGHNILPFAYSLTNKEVNEIKNGPLYGRNAVCPDEKACKSLNSQDWTEIPTPDCMPWTTLEVEWRWKLEVESQVESDTLVAKIYLIGDIVGYVTHFAIENLKEEVYFTVKIDTEGIVDSGGLVIDGISNNTTNQQNPRFQCINASLIIKPKAWEIDGNVKEEIKTKKLMTFHLLPRSASRARDEYGTRFTGKLPDFTPNHCRNMSIVFNRTDYELLEKTSKVVEANSSTTTTTAQPSTNSTATNETISQEPTDSTATNPTNETETMAANKSSEVPPKISSSPPTPPKVSSTKPSADPNPSVNTTSKPEQKNETLPQSSIQNTTTVTTSTGGSNGTTTVGTSPSMNYSNLTQNFNFSNSMNETNGTSNANLTTPTFSTLMPTIILKTTTSTILPGITHGTTKGIETTPKVVFPSYYYYIVGGGGAVVILLLVISCVCSIIRKNKKKASNEDESSEGSGGTTEELLSMEAKNMSGTQLETQGSHVSEKKSVVVDKKEVGLSKKEEISKKEVSKENMKKTLSKDVVGGGGGVVVPNTIESKEFTGEQTTEEEVAVKPPPTPKAIDPQVSTFSAPYEVDRKRLIVPMKEKGDPSTESKKSIESIVSAEKKESKPELTVSSDEVVGNKEEGGDNNNKKKEESDDKKEEEVDDNNKKEEGGDGDNNKEADVYD</sequence>
<feature type="region of interest" description="Disordered" evidence="1">
    <location>
        <begin position="647"/>
        <end position="778"/>
    </location>
</feature>
<feature type="compositionally biased region" description="Low complexity" evidence="1">
    <location>
        <begin position="385"/>
        <end position="405"/>
    </location>
</feature>
<feature type="compositionally biased region" description="Low complexity" evidence="1">
    <location>
        <begin position="336"/>
        <end position="355"/>
    </location>
</feature>
<feature type="compositionally biased region" description="Polar residues" evidence="1">
    <location>
        <begin position="356"/>
        <end position="383"/>
    </location>
</feature>
<keyword evidence="4" id="KW-1185">Reference proteome</keyword>
<feature type="compositionally biased region" description="Basic and acidic residues" evidence="1">
    <location>
        <begin position="731"/>
        <end position="778"/>
    </location>
</feature>
<keyword evidence="2" id="KW-1133">Transmembrane helix</keyword>
<feature type="transmembrane region" description="Helical" evidence="2">
    <location>
        <begin position="525"/>
        <end position="550"/>
    </location>
</feature>
<evidence type="ECO:0000256" key="2">
    <source>
        <dbReference type="SAM" id="Phobius"/>
    </source>
</evidence>
<keyword evidence="3" id="KW-0732">Signal</keyword>
<accession>A0A914M460</accession>
<protein>
    <submittedName>
        <fullName evidence="5">Uncharacterized protein</fullName>
    </submittedName>
</protein>
<feature type="signal peptide" evidence="3">
    <location>
        <begin position="1"/>
        <end position="18"/>
    </location>
</feature>
<dbReference type="WBParaSite" id="Minc3s01261g22225">
    <property type="protein sequence ID" value="Minc3s01261g22225"/>
    <property type="gene ID" value="Minc3s01261g22225"/>
</dbReference>
<feature type="compositionally biased region" description="Basic and acidic residues" evidence="1">
    <location>
        <begin position="684"/>
        <end position="721"/>
    </location>
</feature>
<feature type="compositionally biased region" description="Low complexity" evidence="1">
    <location>
        <begin position="432"/>
        <end position="451"/>
    </location>
</feature>
<dbReference type="AlphaFoldDB" id="A0A914M460"/>
<name>A0A914M460_MELIC</name>
<evidence type="ECO:0000313" key="5">
    <source>
        <dbReference type="WBParaSite" id="Minc3s01261g22225"/>
    </source>
</evidence>
<organism evidence="4 5">
    <name type="scientific">Meloidogyne incognita</name>
    <name type="common">Southern root-knot nematode worm</name>
    <name type="synonym">Oxyuris incognita</name>
    <dbReference type="NCBI Taxonomy" id="6306"/>
    <lineage>
        <taxon>Eukaryota</taxon>
        <taxon>Metazoa</taxon>
        <taxon>Ecdysozoa</taxon>
        <taxon>Nematoda</taxon>
        <taxon>Chromadorea</taxon>
        <taxon>Rhabditida</taxon>
        <taxon>Tylenchina</taxon>
        <taxon>Tylenchomorpha</taxon>
        <taxon>Tylenchoidea</taxon>
        <taxon>Meloidogynidae</taxon>
        <taxon>Meloidogyninae</taxon>
        <taxon>Meloidogyne</taxon>
        <taxon>Meloidogyne incognita group</taxon>
    </lineage>
</organism>
<feature type="compositionally biased region" description="Polar residues" evidence="1">
    <location>
        <begin position="408"/>
        <end position="431"/>
    </location>
</feature>
<keyword evidence="2" id="KW-0472">Membrane</keyword>
<reference evidence="5" key="1">
    <citation type="submission" date="2022-11" db="UniProtKB">
        <authorList>
            <consortium name="WormBaseParasite"/>
        </authorList>
    </citation>
    <scope>IDENTIFICATION</scope>
</reference>
<evidence type="ECO:0000256" key="3">
    <source>
        <dbReference type="SAM" id="SignalP"/>
    </source>
</evidence>
<feature type="chain" id="PRO_5036834966" evidence="3">
    <location>
        <begin position="19"/>
        <end position="778"/>
    </location>
</feature>
<evidence type="ECO:0000313" key="4">
    <source>
        <dbReference type="Proteomes" id="UP000887563"/>
    </source>
</evidence>
<keyword evidence="2" id="KW-0812">Transmembrane</keyword>
<dbReference type="Proteomes" id="UP000887563">
    <property type="component" value="Unplaced"/>
</dbReference>
<evidence type="ECO:0000256" key="1">
    <source>
        <dbReference type="SAM" id="MobiDB-lite"/>
    </source>
</evidence>
<feature type="region of interest" description="Disordered" evidence="1">
    <location>
        <begin position="335"/>
        <end position="456"/>
    </location>
</feature>
<proteinExistence type="predicted"/>